<protein>
    <recommendedName>
        <fullName evidence="4">Glycosyltransferase RgtA/B/C/D-like domain-containing protein</fullName>
    </recommendedName>
</protein>
<feature type="transmembrane region" description="Helical" evidence="1">
    <location>
        <begin position="335"/>
        <end position="358"/>
    </location>
</feature>
<evidence type="ECO:0000313" key="2">
    <source>
        <dbReference type="EMBL" id="WPL19192.1"/>
    </source>
</evidence>
<keyword evidence="3" id="KW-1185">Reference proteome</keyword>
<feature type="transmembrane region" description="Helical" evidence="1">
    <location>
        <begin position="249"/>
        <end position="269"/>
    </location>
</feature>
<accession>A0ABZ0SFA8</accession>
<reference evidence="2 3" key="1">
    <citation type="journal article" date="2023" name="Microorganisms">
        <title>Thiorhodovibrio frisius and Trv. litoralis spp. nov., Two Novel Members from a Clade of Fastidious Purple Sulfur Bacteria That Exhibit Unique Red-Shifted Light-Harvesting Capabilities.</title>
        <authorList>
            <person name="Methner A."/>
            <person name="Kuzyk S.B."/>
            <person name="Petersen J."/>
            <person name="Bauer S."/>
            <person name="Brinkmann H."/>
            <person name="Sichau K."/>
            <person name="Wanner G."/>
            <person name="Wolf J."/>
            <person name="Neumann-Schaal M."/>
            <person name="Henke P."/>
            <person name="Tank M."/>
            <person name="Sproer C."/>
            <person name="Bunk B."/>
            <person name="Overmann J."/>
        </authorList>
    </citation>
    <scope>NUCLEOTIDE SEQUENCE [LARGE SCALE GENOMIC DNA]</scope>
    <source>
        <strain evidence="2 3">DSM 6702</strain>
    </source>
</reference>
<dbReference type="Proteomes" id="UP001432180">
    <property type="component" value="Chromosome"/>
</dbReference>
<feature type="transmembrane region" description="Helical" evidence="1">
    <location>
        <begin position="108"/>
        <end position="130"/>
    </location>
</feature>
<dbReference type="EMBL" id="CP121472">
    <property type="protein sequence ID" value="WPL19192.1"/>
    <property type="molecule type" value="Genomic_DNA"/>
</dbReference>
<evidence type="ECO:0008006" key="4">
    <source>
        <dbReference type="Google" id="ProtNLM"/>
    </source>
</evidence>
<keyword evidence="1" id="KW-1133">Transmembrane helix</keyword>
<evidence type="ECO:0000256" key="1">
    <source>
        <dbReference type="SAM" id="Phobius"/>
    </source>
</evidence>
<evidence type="ECO:0000313" key="3">
    <source>
        <dbReference type="Proteomes" id="UP001432180"/>
    </source>
</evidence>
<feature type="transmembrane region" description="Helical" evidence="1">
    <location>
        <begin position="63"/>
        <end position="87"/>
    </location>
</feature>
<gene>
    <name evidence="2" type="ORF">Thiowin_04299</name>
</gene>
<feature type="transmembrane region" description="Helical" evidence="1">
    <location>
        <begin position="167"/>
        <end position="188"/>
    </location>
</feature>
<keyword evidence="1" id="KW-0812">Transmembrane</keyword>
<proteinExistence type="predicted"/>
<keyword evidence="1" id="KW-0472">Membrane</keyword>
<feature type="transmembrane region" description="Helical" evidence="1">
    <location>
        <begin position="304"/>
        <end position="323"/>
    </location>
</feature>
<feature type="transmembrane region" description="Helical" evidence="1">
    <location>
        <begin position="281"/>
        <end position="298"/>
    </location>
</feature>
<name>A0ABZ0SFA8_9GAMM</name>
<sequence length="483" mass="54349">MVVTWLLIISLQDPSYDGIWHLHVAWLIEKGELIPFEDFFEHHTPLLWDVLGLYFRLGGSESFFLVFGNAVVLFCGLCVVIGFYHIGRHHAKGHCEVHGNNSAQYENIPPGMLGTMFFILADGVAAHLFIPRPETLSTAFCVGSFYYWITTRNNASQSTLRLGLSGALFSLAVLASPRFLVLAGLFLLPTDTRYPWIDFNLRRMTVFVSSFSLTIVFYLFASPVTLDQFRFIFSFSSLLQRIGEGNQSASLFFVVGFVALLPLTLLGILLSRLELNSRIQILVCTSYVFLVLLVLYLASGQYVYAQSASPLFVLLGLLLVLVQNQLATAGIGRDILFATCIATWVLLFSIRLTIYTVVNSLDLPANLTIFDRLGDISTDLTAMPEGERVLLSPPEHLIFVQDASFYGLILVDSPERICVAARRYQSITLPPCDYVADIENNLPYYVTRQLDSLATGSRLARLKLLIKEKYVPYRGYYRRTYNQ</sequence>
<feature type="transmembrane region" description="Helical" evidence="1">
    <location>
        <begin position="200"/>
        <end position="221"/>
    </location>
</feature>
<organism evidence="2 3">
    <name type="scientific">Thiorhodovibrio winogradskyi</name>
    <dbReference type="NCBI Taxonomy" id="77007"/>
    <lineage>
        <taxon>Bacteria</taxon>
        <taxon>Pseudomonadati</taxon>
        <taxon>Pseudomonadota</taxon>
        <taxon>Gammaproteobacteria</taxon>
        <taxon>Chromatiales</taxon>
        <taxon>Chromatiaceae</taxon>
        <taxon>Thiorhodovibrio</taxon>
    </lineage>
</organism>